<comment type="subcellular location">
    <subcellularLocation>
        <location evidence="2">Membrane</location>
        <topology evidence="2">Single-pass membrane protein</topology>
    </subcellularLocation>
</comment>
<dbReference type="InterPro" id="IPR001841">
    <property type="entry name" value="Znf_RING"/>
</dbReference>
<keyword evidence="12 17" id="KW-1133">Transmembrane helix</keyword>
<keyword evidence="9 15" id="KW-0863">Zinc-finger</keyword>
<gene>
    <name evidence="20" type="ORF">M0R45_024189</name>
</gene>
<dbReference type="GO" id="GO:0016020">
    <property type="term" value="C:membrane"/>
    <property type="evidence" value="ECO:0007669"/>
    <property type="project" value="UniProtKB-SubCell"/>
</dbReference>
<keyword evidence="7" id="KW-0479">Metal-binding</keyword>
<keyword evidence="21" id="KW-1185">Reference proteome</keyword>
<evidence type="ECO:0000256" key="14">
    <source>
        <dbReference type="ARBA" id="ARBA00024209"/>
    </source>
</evidence>
<evidence type="ECO:0000256" key="10">
    <source>
        <dbReference type="ARBA" id="ARBA00022786"/>
    </source>
</evidence>
<comment type="catalytic activity">
    <reaction evidence="1">
        <text>S-ubiquitinyl-[E2 ubiquitin-conjugating enzyme]-L-cysteine + [acceptor protein]-L-lysine = [E2 ubiquitin-conjugating enzyme]-L-cysteine + N(6)-ubiquitinyl-[acceptor protein]-L-lysine.</text>
        <dbReference type="EC" id="2.3.2.27"/>
    </reaction>
</comment>
<protein>
    <recommendedName>
        <fullName evidence="4">RING-type E3 ubiquitin transferase</fullName>
        <ecNumber evidence="4">2.3.2.27</ecNumber>
    </recommendedName>
</protein>
<evidence type="ECO:0000256" key="2">
    <source>
        <dbReference type="ARBA" id="ARBA00004167"/>
    </source>
</evidence>
<evidence type="ECO:0000256" key="13">
    <source>
        <dbReference type="ARBA" id="ARBA00023136"/>
    </source>
</evidence>
<evidence type="ECO:0000256" key="15">
    <source>
        <dbReference type="PROSITE-ProRule" id="PRU00175"/>
    </source>
</evidence>
<accession>A0AAW1WTI6</accession>
<evidence type="ECO:0000256" key="16">
    <source>
        <dbReference type="SAM" id="MobiDB-lite"/>
    </source>
</evidence>
<sequence length="402" mass="43584">MPSLQIFFSFLLFFLFLFLLFPQRARGASSDCSISSCPAGGPPVRFPFRLRRIQRRPCGYPKFDLSCSNQTNLTTLTLSGSGAFLVKLIDYRSQKMWIDDPNNCLPKRFLSHPFSLHDTPFSVPGDSKNYTFLNCSSSQTTPTFPAKSISCLSSLEYTVYAVPTGAYYASAPAAAPSSSPELCSVISTALVPRGVTYERSNGRVSGAGVAVTWSQPDCSACEAGNKACGLDTDTRQIVCSDRKKSPGLPRAVKYSIILGVGIPGLLLLIGIIHYIYGKIFDRLHRSSTDDLSTSTALQSANVVVGLDAPTIESYPKTLLGESRRLPRANDNTCSICLGEYQPKEALRTIPECNHYFHANCIDEWLKLNATCPVCRKSPEGSSLVTPSSSVSSSSSSSLASLQ</sequence>
<feature type="domain" description="RING-type" evidence="19">
    <location>
        <begin position="333"/>
        <end position="375"/>
    </location>
</feature>
<comment type="similarity">
    <text evidence="14">Belongs to the RING-type zinc finger family. ATL subfamily.</text>
</comment>
<dbReference type="GO" id="GO:0008270">
    <property type="term" value="F:zinc ion binding"/>
    <property type="evidence" value="ECO:0007669"/>
    <property type="project" value="UniProtKB-KW"/>
</dbReference>
<proteinExistence type="inferred from homology"/>
<dbReference type="GO" id="GO:0030247">
    <property type="term" value="F:polysaccharide binding"/>
    <property type="evidence" value="ECO:0007669"/>
    <property type="project" value="InterPro"/>
</dbReference>
<evidence type="ECO:0000256" key="1">
    <source>
        <dbReference type="ARBA" id="ARBA00000900"/>
    </source>
</evidence>
<dbReference type="EMBL" id="JBEDUW010000005">
    <property type="protein sequence ID" value="KAK9926983.1"/>
    <property type="molecule type" value="Genomic_DNA"/>
</dbReference>
<dbReference type="SMART" id="SM00184">
    <property type="entry name" value="RING"/>
    <property type="match status" value="1"/>
</dbReference>
<organism evidence="20 21">
    <name type="scientific">Rubus argutus</name>
    <name type="common">Southern blackberry</name>
    <dbReference type="NCBI Taxonomy" id="59490"/>
    <lineage>
        <taxon>Eukaryota</taxon>
        <taxon>Viridiplantae</taxon>
        <taxon>Streptophyta</taxon>
        <taxon>Embryophyta</taxon>
        <taxon>Tracheophyta</taxon>
        <taxon>Spermatophyta</taxon>
        <taxon>Magnoliopsida</taxon>
        <taxon>eudicotyledons</taxon>
        <taxon>Gunneridae</taxon>
        <taxon>Pentapetalae</taxon>
        <taxon>rosids</taxon>
        <taxon>fabids</taxon>
        <taxon>Rosales</taxon>
        <taxon>Rosaceae</taxon>
        <taxon>Rosoideae</taxon>
        <taxon>Rosoideae incertae sedis</taxon>
        <taxon>Rubus</taxon>
    </lineage>
</organism>
<evidence type="ECO:0000256" key="9">
    <source>
        <dbReference type="ARBA" id="ARBA00022771"/>
    </source>
</evidence>
<dbReference type="PANTHER" id="PTHR46279:SF31">
    <property type="entry name" value="RING-H2 FINGER PROTEIN ATL20-LIKE ISOFORM X1"/>
    <property type="match status" value="1"/>
</dbReference>
<dbReference type="PROSITE" id="PS50089">
    <property type="entry name" value="ZF_RING_2"/>
    <property type="match status" value="1"/>
</dbReference>
<dbReference type="InterPro" id="IPR025287">
    <property type="entry name" value="WAK_GUB"/>
</dbReference>
<keyword evidence="6 17" id="KW-0812">Transmembrane</keyword>
<evidence type="ECO:0000256" key="12">
    <source>
        <dbReference type="ARBA" id="ARBA00022989"/>
    </source>
</evidence>
<keyword evidence="8 18" id="KW-0732">Signal</keyword>
<dbReference type="Pfam" id="PF13947">
    <property type="entry name" value="GUB_WAK_bind"/>
    <property type="match status" value="1"/>
</dbReference>
<feature type="chain" id="PRO_5043418889" description="RING-type E3 ubiquitin transferase" evidence="18">
    <location>
        <begin position="28"/>
        <end position="402"/>
    </location>
</feature>
<evidence type="ECO:0000313" key="21">
    <source>
        <dbReference type="Proteomes" id="UP001457282"/>
    </source>
</evidence>
<keyword evidence="11" id="KW-0862">Zinc</keyword>
<dbReference type="SUPFAM" id="SSF57850">
    <property type="entry name" value="RING/U-box"/>
    <property type="match status" value="1"/>
</dbReference>
<keyword evidence="5" id="KW-0808">Transferase</keyword>
<dbReference type="PANTHER" id="PTHR46279">
    <property type="entry name" value="RING/U-BOX SUPERFAMILY PROTEIN"/>
    <property type="match status" value="1"/>
</dbReference>
<dbReference type="Pfam" id="PF13639">
    <property type="entry name" value="zf-RING_2"/>
    <property type="match status" value="1"/>
</dbReference>
<dbReference type="CDD" id="cd16461">
    <property type="entry name" value="RING-H2_EL5-like"/>
    <property type="match status" value="1"/>
</dbReference>
<evidence type="ECO:0000256" key="3">
    <source>
        <dbReference type="ARBA" id="ARBA00004906"/>
    </source>
</evidence>
<feature type="transmembrane region" description="Helical" evidence="17">
    <location>
        <begin position="254"/>
        <end position="276"/>
    </location>
</feature>
<dbReference type="Proteomes" id="UP001457282">
    <property type="component" value="Unassembled WGS sequence"/>
</dbReference>
<evidence type="ECO:0000313" key="20">
    <source>
        <dbReference type="EMBL" id="KAK9926983.1"/>
    </source>
</evidence>
<evidence type="ECO:0000256" key="6">
    <source>
        <dbReference type="ARBA" id="ARBA00022692"/>
    </source>
</evidence>
<comment type="pathway">
    <text evidence="3">Protein modification; protein ubiquitination.</text>
</comment>
<keyword evidence="10" id="KW-0833">Ubl conjugation pathway</keyword>
<feature type="compositionally biased region" description="Low complexity" evidence="16">
    <location>
        <begin position="381"/>
        <end position="402"/>
    </location>
</feature>
<dbReference type="InterPro" id="IPR046948">
    <property type="entry name" value="ATL20-22-like"/>
</dbReference>
<name>A0AAW1WTI6_RUBAR</name>
<dbReference type="InterPro" id="IPR013083">
    <property type="entry name" value="Znf_RING/FYVE/PHD"/>
</dbReference>
<evidence type="ECO:0000256" key="17">
    <source>
        <dbReference type="SAM" id="Phobius"/>
    </source>
</evidence>
<comment type="caution">
    <text evidence="20">The sequence shown here is derived from an EMBL/GenBank/DDBJ whole genome shotgun (WGS) entry which is preliminary data.</text>
</comment>
<feature type="region of interest" description="Disordered" evidence="16">
    <location>
        <begin position="378"/>
        <end position="402"/>
    </location>
</feature>
<keyword evidence="13 17" id="KW-0472">Membrane</keyword>
<evidence type="ECO:0000259" key="19">
    <source>
        <dbReference type="PROSITE" id="PS50089"/>
    </source>
</evidence>
<reference evidence="20 21" key="1">
    <citation type="journal article" date="2023" name="G3 (Bethesda)">
        <title>A chromosome-length genome assembly and annotation of blackberry (Rubus argutus, cv. 'Hillquist').</title>
        <authorList>
            <person name="Bruna T."/>
            <person name="Aryal R."/>
            <person name="Dudchenko O."/>
            <person name="Sargent D.J."/>
            <person name="Mead D."/>
            <person name="Buti M."/>
            <person name="Cavallini A."/>
            <person name="Hytonen T."/>
            <person name="Andres J."/>
            <person name="Pham M."/>
            <person name="Weisz D."/>
            <person name="Mascagni F."/>
            <person name="Usai G."/>
            <person name="Natali L."/>
            <person name="Bassil N."/>
            <person name="Fernandez G.E."/>
            <person name="Lomsadze A."/>
            <person name="Armour M."/>
            <person name="Olukolu B."/>
            <person name="Poorten T."/>
            <person name="Britton C."/>
            <person name="Davik J."/>
            <person name="Ashrafi H."/>
            <person name="Aiden E.L."/>
            <person name="Borodovsky M."/>
            <person name="Worthington M."/>
        </authorList>
    </citation>
    <scope>NUCLEOTIDE SEQUENCE [LARGE SCALE GENOMIC DNA]</scope>
    <source>
        <strain evidence="20">PI 553951</strain>
    </source>
</reference>
<dbReference type="AlphaFoldDB" id="A0AAW1WTI6"/>
<feature type="signal peptide" evidence="18">
    <location>
        <begin position="1"/>
        <end position="27"/>
    </location>
</feature>
<evidence type="ECO:0000256" key="7">
    <source>
        <dbReference type="ARBA" id="ARBA00022723"/>
    </source>
</evidence>
<evidence type="ECO:0000256" key="8">
    <source>
        <dbReference type="ARBA" id="ARBA00022729"/>
    </source>
</evidence>
<evidence type="ECO:0000256" key="11">
    <source>
        <dbReference type="ARBA" id="ARBA00022833"/>
    </source>
</evidence>
<evidence type="ECO:0000256" key="4">
    <source>
        <dbReference type="ARBA" id="ARBA00012483"/>
    </source>
</evidence>
<dbReference type="Gene3D" id="3.30.40.10">
    <property type="entry name" value="Zinc/RING finger domain, C3HC4 (zinc finger)"/>
    <property type="match status" value="1"/>
</dbReference>
<dbReference type="GO" id="GO:0061630">
    <property type="term" value="F:ubiquitin protein ligase activity"/>
    <property type="evidence" value="ECO:0007669"/>
    <property type="project" value="UniProtKB-EC"/>
</dbReference>
<evidence type="ECO:0000256" key="18">
    <source>
        <dbReference type="SAM" id="SignalP"/>
    </source>
</evidence>
<evidence type="ECO:0000256" key="5">
    <source>
        <dbReference type="ARBA" id="ARBA00022679"/>
    </source>
</evidence>
<dbReference type="EC" id="2.3.2.27" evidence="4"/>